<dbReference type="EMBL" id="CP022011">
    <property type="protein sequence ID" value="QDJ15543.1"/>
    <property type="molecule type" value="Genomic_DNA"/>
</dbReference>
<dbReference type="InterPro" id="IPR005968">
    <property type="entry name" value="Thiamine_ABC_ThiQ"/>
</dbReference>
<keyword evidence="9" id="KW-1185">Reference proteome</keyword>
<dbReference type="Proteomes" id="UP000955338">
    <property type="component" value="Chromosome"/>
</dbReference>
<dbReference type="InterPro" id="IPR003593">
    <property type="entry name" value="AAA+_ATPase"/>
</dbReference>
<dbReference type="SUPFAM" id="SSF52540">
    <property type="entry name" value="P-loop containing nucleoside triphosphate hydrolases"/>
    <property type="match status" value="1"/>
</dbReference>
<accession>A0A8D4LNT2</accession>
<dbReference type="InterPro" id="IPR050093">
    <property type="entry name" value="ABC_SmlMolc_Importer"/>
</dbReference>
<evidence type="ECO:0000256" key="6">
    <source>
        <dbReference type="ARBA" id="ARBA00022967"/>
    </source>
</evidence>
<dbReference type="InterPro" id="IPR017871">
    <property type="entry name" value="ABC_transporter-like_CS"/>
</dbReference>
<evidence type="ECO:0000256" key="7">
    <source>
        <dbReference type="ARBA" id="ARBA00023136"/>
    </source>
</evidence>
<evidence type="ECO:0000256" key="4">
    <source>
        <dbReference type="ARBA" id="ARBA00022741"/>
    </source>
</evidence>
<dbReference type="SMART" id="SM00382">
    <property type="entry name" value="AAA"/>
    <property type="match status" value="1"/>
</dbReference>
<dbReference type="RefSeq" id="WP_261920993.1">
    <property type="nucleotide sequence ID" value="NZ_CP022011.1"/>
</dbReference>
<dbReference type="Gene3D" id="3.40.50.300">
    <property type="entry name" value="P-loop containing nucleotide triphosphate hydrolases"/>
    <property type="match status" value="1"/>
</dbReference>
<keyword evidence="7" id="KW-0472">Membrane</keyword>
<keyword evidence="2" id="KW-1003">Cell membrane</keyword>
<gene>
    <name evidence="8" type="primary">thiQ</name>
    <name evidence="8" type="ORF">CEP48_03415</name>
</gene>
<keyword evidence="6" id="KW-1278">Translocase</keyword>
<dbReference type="GO" id="GO:0016020">
    <property type="term" value="C:membrane"/>
    <property type="evidence" value="ECO:0007669"/>
    <property type="project" value="InterPro"/>
</dbReference>
<dbReference type="NCBIfam" id="TIGR01277">
    <property type="entry name" value="thiQ"/>
    <property type="match status" value="1"/>
</dbReference>
<dbReference type="PANTHER" id="PTHR42781">
    <property type="entry name" value="SPERMIDINE/PUTRESCINE IMPORT ATP-BINDING PROTEIN POTA"/>
    <property type="match status" value="1"/>
</dbReference>
<evidence type="ECO:0000313" key="8">
    <source>
        <dbReference type="EMBL" id="QDJ15543.1"/>
    </source>
</evidence>
<dbReference type="PROSITE" id="PS00211">
    <property type="entry name" value="ABC_TRANSPORTER_1"/>
    <property type="match status" value="1"/>
</dbReference>
<dbReference type="GO" id="GO:0016887">
    <property type="term" value="F:ATP hydrolysis activity"/>
    <property type="evidence" value="ECO:0007669"/>
    <property type="project" value="InterPro"/>
</dbReference>
<reference evidence="8" key="1">
    <citation type="submission" date="2017-06" db="EMBL/GenBank/DDBJ databases">
        <title>Genome sequencing of pathogenic and non-pathogenic strains within Bisgaard taxon 40.</title>
        <authorList>
            <person name="Ladner J.T."/>
            <person name="Lovett S.P."/>
            <person name="Koroleva G."/>
            <person name="Lorch J.M."/>
        </authorList>
    </citation>
    <scope>NUCLEOTIDE SEQUENCE</scope>
    <source>
        <strain evidence="8">27576-1-I1</strain>
    </source>
</reference>
<proteinExistence type="predicted"/>
<dbReference type="GO" id="GO:0042626">
    <property type="term" value="F:ATPase-coupled transmembrane transporter activity"/>
    <property type="evidence" value="ECO:0007669"/>
    <property type="project" value="InterPro"/>
</dbReference>
<keyword evidence="1" id="KW-0813">Transport</keyword>
<dbReference type="InterPro" id="IPR027417">
    <property type="entry name" value="P-loop_NTPase"/>
</dbReference>
<dbReference type="AlphaFoldDB" id="A0A8D4LNT2"/>
<keyword evidence="5 8" id="KW-0067">ATP-binding</keyword>
<dbReference type="GO" id="GO:0005524">
    <property type="term" value="F:ATP binding"/>
    <property type="evidence" value="ECO:0007669"/>
    <property type="project" value="UniProtKB-KW"/>
</dbReference>
<protein>
    <submittedName>
        <fullName evidence="8">Thiamine ABC transporter ATP-binding protein</fullName>
    </submittedName>
</protein>
<dbReference type="Pfam" id="PF00005">
    <property type="entry name" value="ABC_tran"/>
    <property type="match status" value="1"/>
</dbReference>
<evidence type="ECO:0000256" key="3">
    <source>
        <dbReference type="ARBA" id="ARBA00022519"/>
    </source>
</evidence>
<dbReference type="PROSITE" id="PS50893">
    <property type="entry name" value="ABC_TRANSPORTER_2"/>
    <property type="match status" value="1"/>
</dbReference>
<keyword evidence="3" id="KW-0997">Cell inner membrane</keyword>
<dbReference type="InterPro" id="IPR003439">
    <property type="entry name" value="ABC_transporter-like_ATP-bd"/>
</dbReference>
<dbReference type="GO" id="GO:0071934">
    <property type="term" value="P:thiamine transmembrane transport"/>
    <property type="evidence" value="ECO:0007669"/>
    <property type="project" value="InterPro"/>
</dbReference>
<keyword evidence="4" id="KW-0547">Nucleotide-binding</keyword>
<evidence type="ECO:0000256" key="1">
    <source>
        <dbReference type="ARBA" id="ARBA00022448"/>
    </source>
</evidence>
<evidence type="ECO:0000256" key="2">
    <source>
        <dbReference type="ARBA" id="ARBA00022475"/>
    </source>
</evidence>
<evidence type="ECO:0000313" key="9">
    <source>
        <dbReference type="Proteomes" id="UP000955338"/>
    </source>
</evidence>
<dbReference type="PANTHER" id="PTHR42781:SF1">
    <property type="entry name" value="THIAMINE IMPORT ATP-BINDING PROTEIN THIQ"/>
    <property type="match status" value="1"/>
</dbReference>
<evidence type="ECO:0000256" key="5">
    <source>
        <dbReference type="ARBA" id="ARBA00022840"/>
    </source>
</evidence>
<organism evidence="8 9">
    <name type="scientific">Mergibacter septicus</name>
    <dbReference type="NCBI Taxonomy" id="221402"/>
    <lineage>
        <taxon>Bacteria</taxon>
        <taxon>Pseudomonadati</taxon>
        <taxon>Pseudomonadota</taxon>
        <taxon>Gammaproteobacteria</taxon>
        <taxon>Pasteurellales</taxon>
        <taxon>Pasteurellaceae</taxon>
        <taxon>Mergibacter</taxon>
    </lineage>
</organism>
<sequence length="218" mass="24348">MILVKQLVFDYKTMLMQFDFSVPEGQKVAIVGASGAGKSTLLNLIAGFEKATSGEIWLNGQENTDTQPYQRPVSMLFQENNLFPHLNVLQNILLGLRPTLIPTSQELVAVEQVAEKVGLGQYLTRLPTALSGGQKQRVAIARCLLRDQPILLLDEPFSALDLVLRQEMLELLDQLCSDKNLTLLMVTHQLKEVESRINRVISIETGRINANYLVNMNS</sequence>
<name>A0A8D4LNT2_9PAST</name>